<evidence type="ECO:0000256" key="2">
    <source>
        <dbReference type="ARBA" id="ARBA00023004"/>
    </source>
</evidence>
<protein>
    <recommendedName>
        <fullName evidence="5">Galactose oxidase</fullName>
    </recommendedName>
</protein>
<dbReference type="SUPFAM" id="SSF50965">
    <property type="entry name" value="Galactose oxidase, central domain"/>
    <property type="match status" value="1"/>
</dbReference>
<sequence>MAEIAAGAYIASEVVEHGAQAGYAAYLVSKPTLPLKATFTRIATASDDHTQRSLARSHHTVTVVANKAYIFGGTTSDNLLASNDIHAVTVQHSGKPDMDYGLIPALPTVEGGKVPDPRSSHAACVFHGNIAVYGGNDKHGDLIDERSSLWLWSPERKTWDLLEPTKGDSSPGPRQNAKLFDHDASMILYGGYDATGDAASDLWNFDVASKTWTQLPTAPVATSNAALANGQLYLISSSDPVSGQLHHLGVSLPVREMFWESFTFPANPLAPGPRARHDGAFLPLTTGWGRNYMTYLLGARDDSTLTQEVGDKDRSKDAEEVTQFSDTWALQIPSSDLDAKPAWSLKNAIKPAKIKDAIRHVIGAETGYLAWAEAVVQLPSEKQLEEEDGKLHPGPRAFFGADVMENGHSVVFWGGIDARGQRIGDGWIVKF</sequence>
<keyword evidence="2" id="KW-0408">Iron</keyword>
<dbReference type="PANTHER" id="PTHR47435">
    <property type="entry name" value="KELCH REPEAT PROTEIN (AFU_ORTHOLOGUE AFUA_5G12780)"/>
    <property type="match status" value="1"/>
</dbReference>
<dbReference type="AlphaFoldDB" id="A0A6A5QP10"/>
<evidence type="ECO:0000313" key="4">
    <source>
        <dbReference type="Proteomes" id="UP000800096"/>
    </source>
</evidence>
<dbReference type="OrthoDB" id="10250130at2759"/>
<dbReference type="EMBL" id="ML979134">
    <property type="protein sequence ID" value="KAF1917405.1"/>
    <property type="molecule type" value="Genomic_DNA"/>
</dbReference>
<dbReference type="Pfam" id="PF24681">
    <property type="entry name" value="Kelch_KLHDC2_KLHL20_DRC7"/>
    <property type="match status" value="1"/>
</dbReference>
<feature type="non-terminal residue" evidence="3">
    <location>
        <position position="431"/>
    </location>
</feature>
<proteinExistence type="predicted"/>
<dbReference type="Proteomes" id="UP000800096">
    <property type="component" value="Unassembled WGS sequence"/>
</dbReference>
<gene>
    <name evidence="3" type="ORF">BDU57DRAFT_513638</name>
</gene>
<evidence type="ECO:0008006" key="5">
    <source>
        <dbReference type="Google" id="ProtNLM"/>
    </source>
</evidence>
<name>A0A6A5QP10_AMPQU</name>
<evidence type="ECO:0000313" key="3">
    <source>
        <dbReference type="EMBL" id="KAF1917405.1"/>
    </source>
</evidence>
<keyword evidence="1" id="KW-0677">Repeat</keyword>
<dbReference type="InterPro" id="IPR015915">
    <property type="entry name" value="Kelch-typ_b-propeller"/>
</dbReference>
<dbReference type="InterPro" id="IPR011043">
    <property type="entry name" value="Gal_Oxase/kelch_b-propeller"/>
</dbReference>
<dbReference type="PANTHER" id="PTHR47435:SF10">
    <property type="entry name" value="TIP ELONGATION ABERRANT PROTEIN 3"/>
    <property type="match status" value="1"/>
</dbReference>
<keyword evidence="4" id="KW-1185">Reference proteome</keyword>
<accession>A0A6A5QP10</accession>
<reference evidence="3" key="1">
    <citation type="journal article" date="2020" name="Stud. Mycol.">
        <title>101 Dothideomycetes genomes: a test case for predicting lifestyles and emergence of pathogens.</title>
        <authorList>
            <person name="Haridas S."/>
            <person name="Albert R."/>
            <person name="Binder M."/>
            <person name="Bloem J."/>
            <person name="Labutti K."/>
            <person name="Salamov A."/>
            <person name="Andreopoulos B."/>
            <person name="Baker S."/>
            <person name="Barry K."/>
            <person name="Bills G."/>
            <person name="Bluhm B."/>
            <person name="Cannon C."/>
            <person name="Castanera R."/>
            <person name="Culley D."/>
            <person name="Daum C."/>
            <person name="Ezra D."/>
            <person name="Gonzalez J."/>
            <person name="Henrissat B."/>
            <person name="Kuo A."/>
            <person name="Liang C."/>
            <person name="Lipzen A."/>
            <person name="Lutzoni F."/>
            <person name="Magnuson J."/>
            <person name="Mondo S."/>
            <person name="Nolan M."/>
            <person name="Ohm R."/>
            <person name="Pangilinan J."/>
            <person name="Park H.-J."/>
            <person name="Ramirez L."/>
            <person name="Alfaro M."/>
            <person name="Sun H."/>
            <person name="Tritt A."/>
            <person name="Yoshinaga Y."/>
            <person name="Zwiers L.-H."/>
            <person name="Turgeon B."/>
            <person name="Goodwin S."/>
            <person name="Spatafora J."/>
            <person name="Crous P."/>
            <person name="Grigoriev I."/>
        </authorList>
    </citation>
    <scope>NUCLEOTIDE SEQUENCE</scope>
    <source>
        <strain evidence="3">HMLAC05119</strain>
    </source>
</reference>
<evidence type="ECO:0000256" key="1">
    <source>
        <dbReference type="ARBA" id="ARBA00022737"/>
    </source>
</evidence>
<dbReference type="GO" id="GO:0019760">
    <property type="term" value="P:glucosinolate metabolic process"/>
    <property type="evidence" value="ECO:0007669"/>
    <property type="project" value="UniProtKB-ARBA"/>
</dbReference>
<dbReference type="Gene3D" id="2.120.10.80">
    <property type="entry name" value="Kelch-type beta propeller"/>
    <property type="match status" value="1"/>
</dbReference>
<organism evidence="3 4">
    <name type="scientific">Ampelomyces quisqualis</name>
    <name type="common">Powdery mildew agent</name>
    <dbReference type="NCBI Taxonomy" id="50730"/>
    <lineage>
        <taxon>Eukaryota</taxon>
        <taxon>Fungi</taxon>
        <taxon>Dikarya</taxon>
        <taxon>Ascomycota</taxon>
        <taxon>Pezizomycotina</taxon>
        <taxon>Dothideomycetes</taxon>
        <taxon>Pleosporomycetidae</taxon>
        <taxon>Pleosporales</taxon>
        <taxon>Pleosporineae</taxon>
        <taxon>Phaeosphaeriaceae</taxon>
        <taxon>Ampelomyces</taxon>
    </lineage>
</organism>